<dbReference type="RefSeq" id="WP_008638849.1">
    <property type="nucleotide sequence ID" value="NZ_AFXZ01000050.1"/>
</dbReference>
<dbReference type="Proteomes" id="UP000003730">
    <property type="component" value="Unassembled WGS sequence"/>
</dbReference>
<organism evidence="2 3">
    <name type="scientific">Bizionia argentinensis JUB59</name>
    <dbReference type="NCBI Taxonomy" id="1046627"/>
    <lineage>
        <taxon>Bacteria</taxon>
        <taxon>Pseudomonadati</taxon>
        <taxon>Bacteroidota</taxon>
        <taxon>Flavobacteriia</taxon>
        <taxon>Flavobacteriales</taxon>
        <taxon>Flavobacteriaceae</taxon>
        <taxon>Bizionia</taxon>
    </lineage>
</organism>
<gene>
    <name evidence="2" type="ORF">BZARG_1850</name>
</gene>
<evidence type="ECO:0000313" key="2">
    <source>
        <dbReference type="EMBL" id="EGV42568.1"/>
    </source>
</evidence>
<dbReference type="AlphaFoldDB" id="G2EG22"/>
<dbReference type="OrthoDB" id="1431777at2"/>
<feature type="signal peptide" evidence="1">
    <location>
        <begin position="1"/>
        <end position="21"/>
    </location>
</feature>
<evidence type="ECO:0000313" key="3">
    <source>
        <dbReference type="Proteomes" id="UP000003730"/>
    </source>
</evidence>
<dbReference type="PROSITE" id="PS51257">
    <property type="entry name" value="PROKAR_LIPOPROTEIN"/>
    <property type="match status" value="1"/>
</dbReference>
<name>G2EG22_9FLAO</name>
<dbReference type="EMBL" id="AFXZ01000050">
    <property type="protein sequence ID" value="EGV42568.1"/>
    <property type="molecule type" value="Genomic_DNA"/>
</dbReference>
<sequence>MKMKLLFLPVILMVVIFSSCSGDDDIIDRISTLNDIPADAELSIDYLPVNLFEIPIEQNLDLRQLIKDQLGVDGTLNQVKDVELDAMVIELISADNRDNFDFLDSVILGVRTDDLAYMEVASLDEVPTGVTSIDLNTVNDFYIDEYAKSETLKLVVKFKSTQDVYNLSIKLKMKFDAQIDPSL</sequence>
<keyword evidence="3" id="KW-1185">Reference proteome</keyword>
<comment type="caution">
    <text evidence="2">The sequence shown here is derived from an EMBL/GenBank/DDBJ whole genome shotgun (WGS) entry which is preliminary data.</text>
</comment>
<dbReference type="eggNOG" id="ENOG5032P4F">
    <property type="taxonomic scope" value="Bacteria"/>
</dbReference>
<evidence type="ECO:0000256" key="1">
    <source>
        <dbReference type="SAM" id="SignalP"/>
    </source>
</evidence>
<feature type="chain" id="PRO_5003429576" evidence="1">
    <location>
        <begin position="22"/>
        <end position="183"/>
    </location>
</feature>
<protein>
    <submittedName>
        <fullName evidence="2">Uncharacterized protein</fullName>
    </submittedName>
</protein>
<proteinExistence type="predicted"/>
<keyword evidence="1" id="KW-0732">Signal</keyword>
<accession>G2EG22</accession>
<reference evidence="2 3" key="1">
    <citation type="journal article" date="2008" name="Int. J. Syst. Evol. Microbiol.">
        <title>Bizionia argentinensis sp. nov., isolated from surface marine water in Antarctica.</title>
        <authorList>
            <person name="Bercovich A."/>
            <person name="Vazquez S.C."/>
            <person name="Yankilevich P."/>
            <person name="Coria S.H."/>
            <person name="Foti M."/>
            <person name="Hernandez E."/>
            <person name="Vidal A."/>
            <person name="Ruberto L."/>
            <person name="Melo C."/>
            <person name="Marenssi S."/>
            <person name="Criscuolo M."/>
            <person name="Memoli M."/>
            <person name="Arguelles M."/>
            <person name="Mac Cormack W.P."/>
        </authorList>
    </citation>
    <scope>NUCLEOTIDE SEQUENCE [LARGE SCALE GENOMIC DNA]</scope>
    <source>
        <strain evidence="2 3">JUB59</strain>
    </source>
</reference>